<evidence type="ECO:0000313" key="3">
    <source>
        <dbReference type="Proteomes" id="UP000653674"/>
    </source>
</evidence>
<keyword evidence="3" id="KW-1185">Reference proteome</keyword>
<protein>
    <recommendedName>
        <fullName evidence="4">Secreted protein</fullName>
    </recommendedName>
</protein>
<dbReference type="AlphaFoldDB" id="A0A8J3LQZ9"/>
<comment type="caution">
    <text evidence="2">The sequence shown here is derived from an EMBL/GenBank/DDBJ whole genome shotgun (WGS) entry which is preliminary data.</text>
</comment>
<gene>
    <name evidence="2" type="ORF">Pfl04_36190</name>
</gene>
<dbReference type="RefSeq" id="WP_168079384.1">
    <property type="nucleotide sequence ID" value="NZ_BAAAQJ010000010.1"/>
</dbReference>
<dbReference type="EMBL" id="BONU01000028">
    <property type="protein sequence ID" value="GIG75215.1"/>
    <property type="molecule type" value="Genomic_DNA"/>
</dbReference>
<accession>A0A8J3LQZ9</accession>
<proteinExistence type="predicted"/>
<feature type="region of interest" description="Disordered" evidence="1">
    <location>
        <begin position="35"/>
        <end position="61"/>
    </location>
</feature>
<organism evidence="2 3">
    <name type="scientific">Planosporangium flavigriseum</name>
    <dbReference type="NCBI Taxonomy" id="373681"/>
    <lineage>
        <taxon>Bacteria</taxon>
        <taxon>Bacillati</taxon>
        <taxon>Actinomycetota</taxon>
        <taxon>Actinomycetes</taxon>
        <taxon>Micromonosporales</taxon>
        <taxon>Micromonosporaceae</taxon>
        <taxon>Planosporangium</taxon>
    </lineage>
</organism>
<name>A0A8J3LQZ9_9ACTN</name>
<evidence type="ECO:0008006" key="4">
    <source>
        <dbReference type="Google" id="ProtNLM"/>
    </source>
</evidence>
<sequence length="293" mass="30157">MQTLARLGAYALGLLIVFGGAAGLGKVAGPHATAAPKAAHPAHESSDGGHGVGLPGGLQTTQDGYRLKPVTTGLAPGAATDFAFQIIGPDGAPVTRYTPTHERDLHLIVVRRDLSGFQHVHPTLTGDGTWRIPLTVPAAGQYRVFTDFQPAGRPKALTLGVDVPAAGNYAPTALPAPVRTAAVDGYTVELAGDLVAGTASKVTLRISRGAHAVTDLQPYLGAYGHLVALRDGDLAYLHVHPDGSPGDGRTAAGPDVTFYAEVPSGGAYRLYLDFQHAGAVHTAEFTAVAKEAS</sequence>
<evidence type="ECO:0000256" key="1">
    <source>
        <dbReference type="SAM" id="MobiDB-lite"/>
    </source>
</evidence>
<reference evidence="2" key="1">
    <citation type="submission" date="2021-01" db="EMBL/GenBank/DDBJ databases">
        <title>Whole genome shotgun sequence of Planosporangium flavigriseum NBRC 105377.</title>
        <authorList>
            <person name="Komaki H."/>
            <person name="Tamura T."/>
        </authorList>
    </citation>
    <scope>NUCLEOTIDE SEQUENCE</scope>
    <source>
        <strain evidence="2">NBRC 105377</strain>
    </source>
</reference>
<evidence type="ECO:0000313" key="2">
    <source>
        <dbReference type="EMBL" id="GIG75215.1"/>
    </source>
</evidence>
<dbReference type="Proteomes" id="UP000653674">
    <property type="component" value="Unassembled WGS sequence"/>
</dbReference>